<dbReference type="PANTHER" id="PTHR13634:SF0">
    <property type="entry name" value="RIBOSOME BIOGENESIS PROTEIN BRX1 HOMOLOG"/>
    <property type="match status" value="1"/>
</dbReference>
<evidence type="ECO:0000256" key="3">
    <source>
        <dbReference type="ARBA" id="ARBA00022517"/>
    </source>
</evidence>
<accession>A0A9N9CXX6</accession>
<keyword evidence="7" id="KW-1185">Reference proteome</keyword>
<sequence>MATIFKLAKAQKNAADNNEKNGEVSTDKKSVKNKQRVLVLSSRGINYRQRHLLNDLEALFPHFKKDSKLDTKFNLRILNELAELNNCNNCVFFEVRKHQDLYMWTSKTPNGPSIKFHVQNIPKGARRSKPFIDHVISFTIVDNRIWFRNFQVVEKDLKSSDTKVNDKNISLVEIGPRFVLNVIRIFEGSFCGASIYANPEFITPNQKLCSIVMFAFDNLDSAKE</sequence>
<name>A0A9N9CXX6_9GLOM</name>
<gene>
    <name evidence="6" type="ORF">FCALED_LOCUS9464</name>
</gene>
<dbReference type="OrthoDB" id="1638493at2759"/>
<dbReference type="GO" id="GO:0000027">
    <property type="term" value="P:ribosomal large subunit assembly"/>
    <property type="evidence" value="ECO:0007669"/>
    <property type="project" value="TreeGrafter"/>
</dbReference>
<comment type="subcellular location">
    <subcellularLocation>
        <location evidence="1">Nucleus</location>
        <location evidence="1">Nucleolus</location>
    </subcellularLocation>
</comment>
<dbReference type="AlphaFoldDB" id="A0A9N9CXX6"/>
<protein>
    <submittedName>
        <fullName evidence="6">13361_t:CDS:1</fullName>
    </submittedName>
</protein>
<comment type="caution">
    <text evidence="6">The sequence shown here is derived from an EMBL/GenBank/DDBJ whole genome shotgun (WGS) entry which is preliminary data.</text>
</comment>
<comment type="similarity">
    <text evidence="2">Belongs to the BRX1 family.</text>
</comment>
<evidence type="ECO:0000256" key="2">
    <source>
        <dbReference type="ARBA" id="ARBA00006369"/>
    </source>
</evidence>
<organism evidence="6 7">
    <name type="scientific">Funneliformis caledonium</name>
    <dbReference type="NCBI Taxonomy" id="1117310"/>
    <lineage>
        <taxon>Eukaryota</taxon>
        <taxon>Fungi</taxon>
        <taxon>Fungi incertae sedis</taxon>
        <taxon>Mucoromycota</taxon>
        <taxon>Glomeromycotina</taxon>
        <taxon>Glomeromycetes</taxon>
        <taxon>Glomerales</taxon>
        <taxon>Glomeraceae</taxon>
        <taxon>Funneliformis</taxon>
    </lineage>
</organism>
<keyword evidence="4" id="KW-0539">Nucleus</keyword>
<dbReference type="SMART" id="SM00879">
    <property type="entry name" value="Brix"/>
    <property type="match status" value="1"/>
</dbReference>
<dbReference type="InterPro" id="IPR026532">
    <property type="entry name" value="BRX1"/>
</dbReference>
<dbReference type="GO" id="GO:0006364">
    <property type="term" value="P:rRNA processing"/>
    <property type="evidence" value="ECO:0007669"/>
    <property type="project" value="InterPro"/>
</dbReference>
<dbReference type="PANTHER" id="PTHR13634">
    <property type="entry name" value="RIBOSOME BIOGENESIS PROTEIN BRIX"/>
    <property type="match status" value="1"/>
</dbReference>
<dbReference type="PROSITE" id="PS50833">
    <property type="entry name" value="BRIX"/>
    <property type="match status" value="1"/>
</dbReference>
<dbReference type="InterPro" id="IPR007109">
    <property type="entry name" value="Brix"/>
</dbReference>
<keyword evidence="3" id="KW-0690">Ribosome biogenesis</keyword>
<dbReference type="Proteomes" id="UP000789570">
    <property type="component" value="Unassembled WGS sequence"/>
</dbReference>
<proteinExistence type="inferred from homology"/>
<evidence type="ECO:0000313" key="6">
    <source>
        <dbReference type="EMBL" id="CAG8619173.1"/>
    </source>
</evidence>
<dbReference type="GO" id="GO:0019843">
    <property type="term" value="F:rRNA binding"/>
    <property type="evidence" value="ECO:0007669"/>
    <property type="project" value="InterPro"/>
</dbReference>
<evidence type="ECO:0000256" key="4">
    <source>
        <dbReference type="ARBA" id="ARBA00023242"/>
    </source>
</evidence>
<reference evidence="6" key="1">
    <citation type="submission" date="2021-06" db="EMBL/GenBank/DDBJ databases">
        <authorList>
            <person name="Kallberg Y."/>
            <person name="Tangrot J."/>
            <person name="Rosling A."/>
        </authorList>
    </citation>
    <scope>NUCLEOTIDE SEQUENCE</scope>
    <source>
        <strain evidence="6">UK204</strain>
    </source>
</reference>
<evidence type="ECO:0000259" key="5">
    <source>
        <dbReference type="PROSITE" id="PS50833"/>
    </source>
</evidence>
<evidence type="ECO:0000313" key="7">
    <source>
        <dbReference type="Proteomes" id="UP000789570"/>
    </source>
</evidence>
<dbReference type="EMBL" id="CAJVPQ010003141">
    <property type="protein sequence ID" value="CAG8619173.1"/>
    <property type="molecule type" value="Genomic_DNA"/>
</dbReference>
<evidence type="ECO:0000256" key="1">
    <source>
        <dbReference type="ARBA" id="ARBA00004604"/>
    </source>
</evidence>
<feature type="domain" description="Brix" evidence="5">
    <location>
        <begin position="35"/>
        <end position="191"/>
    </location>
</feature>
<dbReference type="Pfam" id="PF04427">
    <property type="entry name" value="Brix"/>
    <property type="match status" value="2"/>
</dbReference>
<dbReference type="GO" id="GO:0005730">
    <property type="term" value="C:nucleolus"/>
    <property type="evidence" value="ECO:0007669"/>
    <property type="project" value="UniProtKB-SubCell"/>
</dbReference>
<dbReference type="SUPFAM" id="SSF52954">
    <property type="entry name" value="Class II aaRS ABD-related"/>
    <property type="match status" value="1"/>
</dbReference>